<sequence>MLPTVEAIAPQRALKHRGDGPATAAPPARRARALGVHVAQRARALSPDAGAARPGLRPAAFVAAPDESEPSSRNDDGDFSARAAAPRRAARRAAADGAKPAFSPISPKKAIRKGFPQSGASLQPALPDHPPPPFAWASPARAPRARLHAEPPRARPRRAPEGDGEG</sequence>
<dbReference type="Proteomes" id="UP001363151">
    <property type="component" value="Unassembled WGS sequence"/>
</dbReference>
<accession>A0ABR1GAV4</accession>
<evidence type="ECO:0000313" key="3">
    <source>
        <dbReference type="Proteomes" id="UP001363151"/>
    </source>
</evidence>
<protein>
    <submittedName>
        <fullName evidence="2">Uncharacterized protein</fullName>
    </submittedName>
</protein>
<evidence type="ECO:0000313" key="2">
    <source>
        <dbReference type="EMBL" id="KAK7250263.1"/>
    </source>
</evidence>
<keyword evidence="3" id="KW-1185">Reference proteome</keyword>
<proteinExistence type="predicted"/>
<feature type="region of interest" description="Disordered" evidence="1">
    <location>
        <begin position="1"/>
        <end position="166"/>
    </location>
</feature>
<evidence type="ECO:0000256" key="1">
    <source>
        <dbReference type="SAM" id="MobiDB-lite"/>
    </source>
</evidence>
<name>A0ABR1GAV4_AURAN</name>
<organism evidence="2 3">
    <name type="scientific">Aureococcus anophagefferens</name>
    <name type="common">Harmful bloom alga</name>
    <dbReference type="NCBI Taxonomy" id="44056"/>
    <lineage>
        <taxon>Eukaryota</taxon>
        <taxon>Sar</taxon>
        <taxon>Stramenopiles</taxon>
        <taxon>Ochrophyta</taxon>
        <taxon>Pelagophyceae</taxon>
        <taxon>Pelagomonadales</taxon>
        <taxon>Pelagomonadaceae</taxon>
        <taxon>Aureococcus</taxon>
    </lineage>
</organism>
<feature type="compositionally biased region" description="Basic and acidic residues" evidence="1">
    <location>
        <begin position="147"/>
        <end position="166"/>
    </location>
</feature>
<feature type="compositionally biased region" description="Low complexity" evidence="1">
    <location>
        <begin position="49"/>
        <end position="60"/>
    </location>
</feature>
<reference evidence="2 3" key="1">
    <citation type="submission" date="2024-03" db="EMBL/GenBank/DDBJ databases">
        <title>Aureococcus anophagefferens CCMP1851 and Kratosvirus quantuckense: Draft genome of a second virus-susceptible host strain in the model system.</title>
        <authorList>
            <person name="Chase E."/>
            <person name="Truchon A.R."/>
            <person name="Schepens W."/>
            <person name="Wilhelm S.W."/>
        </authorList>
    </citation>
    <scope>NUCLEOTIDE SEQUENCE [LARGE SCALE GENOMIC DNA]</scope>
    <source>
        <strain evidence="2 3">CCMP1851</strain>
    </source>
</reference>
<comment type="caution">
    <text evidence="2">The sequence shown here is derived from an EMBL/GenBank/DDBJ whole genome shotgun (WGS) entry which is preliminary data.</text>
</comment>
<dbReference type="EMBL" id="JBBJCI010000037">
    <property type="protein sequence ID" value="KAK7250263.1"/>
    <property type="molecule type" value="Genomic_DNA"/>
</dbReference>
<gene>
    <name evidence="2" type="ORF">SO694_00007153</name>
</gene>